<evidence type="ECO:0000313" key="3">
    <source>
        <dbReference type="Proteomes" id="UP000064844"/>
    </source>
</evidence>
<evidence type="ECO:0000313" key="2">
    <source>
        <dbReference type="EMBL" id="PVY58811.1"/>
    </source>
</evidence>
<reference evidence="1 3" key="1">
    <citation type="journal article" date="2015" name="Nat. Commun.">
        <title>Production of butyrate from lysine and the Amadori product fructoselysine by a human gut commensal.</title>
        <authorList>
            <person name="Bui T.P."/>
            <person name="Ritari J."/>
            <person name="Boeren S."/>
            <person name="de Waard P."/>
            <person name="Plugge C.M."/>
            <person name="de Vos W.M."/>
        </authorList>
    </citation>
    <scope>NUCLEOTIDE SEQUENCE [LARGE SCALE GENOMIC DNA]</scope>
    <source>
        <strain evidence="1 3">AF211</strain>
    </source>
</reference>
<dbReference type="EMBL" id="QEKK01000003">
    <property type="protein sequence ID" value="PVY58811.1"/>
    <property type="molecule type" value="Genomic_DNA"/>
</dbReference>
<protein>
    <submittedName>
        <fullName evidence="2">Sporulation protein YqfC</fullName>
    </submittedName>
</protein>
<dbReference type="PATRIC" id="fig|1297617.4.peg.1021"/>
<proteinExistence type="predicted"/>
<dbReference type="EMBL" id="CP011307">
    <property type="protein sequence ID" value="ALP93397.1"/>
    <property type="molecule type" value="Genomic_DNA"/>
</dbReference>
<evidence type="ECO:0000313" key="4">
    <source>
        <dbReference type="Proteomes" id="UP000245778"/>
    </source>
</evidence>
<reference evidence="2 4" key="3">
    <citation type="submission" date="2018-04" db="EMBL/GenBank/DDBJ databases">
        <title>Genomic Encyclopedia of Type Strains, Phase IV (KMG-IV): sequencing the most valuable type-strain genomes for metagenomic binning, comparative biology and taxonomic classification.</title>
        <authorList>
            <person name="Goeker M."/>
        </authorList>
    </citation>
    <scope>NUCLEOTIDE SEQUENCE [LARGE SCALE GENOMIC DNA]</scope>
    <source>
        <strain evidence="2 4">DSM 26588</strain>
    </source>
</reference>
<keyword evidence="3" id="KW-1185">Reference proteome</keyword>
<dbReference type="OrthoDB" id="2989236at2"/>
<dbReference type="InterPro" id="IPR022476">
    <property type="entry name" value="Spore_YabP/YqfC"/>
</dbReference>
<accession>A0A0S2W233</accession>
<dbReference type="STRING" id="1297617.IB211_01004"/>
<dbReference type="Proteomes" id="UP000064844">
    <property type="component" value="Chromosome"/>
</dbReference>
<reference evidence="3" key="2">
    <citation type="submission" date="2015-04" db="EMBL/GenBank/DDBJ databases">
        <title>A butyrogenic pathway from the amino acid lysine in a human gut commensal.</title>
        <authorList>
            <person name="de Vos W.M."/>
            <person name="Bui N.T.P."/>
            <person name="Plugge C.M."/>
            <person name="Ritari J."/>
        </authorList>
    </citation>
    <scope>NUCLEOTIDE SEQUENCE [LARGE SCALE GENOMIC DNA]</scope>
    <source>
        <strain evidence="3">AF211</strain>
    </source>
</reference>
<dbReference type="GeneID" id="93229765"/>
<name>A0A0S2W233_9FIRM</name>
<dbReference type="AlphaFoldDB" id="A0A0S2W233"/>
<dbReference type="RefSeq" id="WP_033116243.1">
    <property type="nucleotide sequence ID" value="NZ_CALICV010000085.1"/>
</dbReference>
<organism evidence="1 3">
    <name type="scientific">Intestinimonas butyriciproducens</name>
    <dbReference type="NCBI Taxonomy" id="1297617"/>
    <lineage>
        <taxon>Bacteria</taxon>
        <taxon>Bacillati</taxon>
        <taxon>Bacillota</taxon>
        <taxon>Clostridia</taxon>
        <taxon>Eubacteriales</taxon>
        <taxon>Intestinimonas</taxon>
    </lineage>
</organism>
<gene>
    <name evidence="2" type="ORF">C7373_10399</name>
    <name evidence="1" type="ORF">IB211_01004</name>
</gene>
<sequence length="93" mass="10094">MEKKGRKEGLLEKTAEVFDLPGDVVAGLPRVELLGDHQLRMENHKGILAYGTEEIHISGGKLIVKVRGAHLELRAMNAVELLITGDIVGVDLA</sequence>
<dbReference type="Pfam" id="PF07873">
    <property type="entry name" value="YabP"/>
    <property type="match status" value="1"/>
</dbReference>
<dbReference type="KEGG" id="ibu:IB211_01004"/>
<dbReference type="Proteomes" id="UP000245778">
    <property type="component" value="Unassembled WGS sequence"/>
</dbReference>
<evidence type="ECO:0000313" key="1">
    <source>
        <dbReference type="EMBL" id="ALP93397.1"/>
    </source>
</evidence>
<dbReference type="eggNOG" id="ENOG5032ZA5">
    <property type="taxonomic scope" value="Bacteria"/>
</dbReference>